<dbReference type="PANTHER" id="PTHR35043">
    <property type="entry name" value="TRANSCRIPTION FACTOR DOMAIN-CONTAINING PROTEIN"/>
    <property type="match status" value="1"/>
</dbReference>
<accession>A0A4Y7R826</accession>
<feature type="transmembrane region" description="Helical" evidence="2">
    <location>
        <begin position="89"/>
        <end position="108"/>
    </location>
</feature>
<dbReference type="EMBL" id="QPFP01000618">
    <property type="protein sequence ID" value="TEB05114.1"/>
    <property type="molecule type" value="Genomic_DNA"/>
</dbReference>
<keyword evidence="2" id="KW-0472">Membrane</keyword>
<evidence type="ECO:0000256" key="1">
    <source>
        <dbReference type="SAM" id="MobiDB-lite"/>
    </source>
</evidence>
<keyword evidence="2" id="KW-1133">Transmembrane helix</keyword>
<dbReference type="STRING" id="71717.A0A4Y7R826"/>
<comment type="caution">
    <text evidence="4">The sequence shown here is derived from an EMBL/GenBank/DDBJ whole genome shotgun (WGS) entry which is preliminary data.</text>
</comment>
<feature type="transmembrane region" description="Helical" evidence="2">
    <location>
        <begin position="52"/>
        <end position="68"/>
    </location>
</feature>
<evidence type="ECO:0000313" key="4">
    <source>
        <dbReference type="EMBL" id="TEB05114.1"/>
    </source>
</evidence>
<feature type="chain" id="PRO_5021398553" evidence="3">
    <location>
        <begin position="17"/>
        <end position="173"/>
    </location>
</feature>
<keyword evidence="2" id="KW-0812">Transmembrane</keyword>
<feature type="region of interest" description="Disordered" evidence="1">
    <location>
        <begin position="130"/>
        <end position="173"/>
    </location>
</feature>
<evidence type="ECO:0000256" key="2">
    <source>
        <dbReference type="SAM" id="Phobius"/>
    </source>
</evidence>
<dbReference type="PANTHER" id="PTHR35043:SF7">
    <property type="entry name" value="TRANSCRIPTION FACTOR DOMAIN-CONTAINING PROTEIN"/>
    <property type="match status" value="1"/>
</dbReference>
<name>A0A4Y7R826_COPMI</name>
<organism evidence="4 5">
    <name type="scientific">Coprinellus micaceus</name>
    <name type="common">Glistening ink-cap mushroom</name>
    <name type="synonym">Coprinus micaceus</name>
    <dbReference type="NCBI Taxonomy" id="71717"/>
    <lineage>
        <taxon>Eukaryota</taxon>
        <taxon>Fungi</taxon>
        <taxon>Dikarya</taxon>
        <taxon>Basidiomycota</taxon>
        <taxon>Agaricomycotina</taxon>
        <taxon>Agaricomycetes</taxon>
        <taxon>Agaricomycetidae</taxon>
        <taxon>Agaricales</taxon>
        <taxon>Agaricineae</taxon>
        <taxon>Psathyrellaceae</taxon>
        <taxon>Coprinellus</taxon>
    </lineage>
</organism>
<proteinExistence type="predicted"/>
<keyword evidence="3" id="KW-0732">Signal</keyword>
<dbReference type="OrthoDB" id="9451547at2759"/>
<evidence type="ECO:0000256" key="3">
    <source>
        <dbReference type="SAM" id="SignalP"/>
    </source>
</evidence>
<sequence length="173" mass="19126">MASLLLCLSILRTAFASPVLSPLNYLGPRTTAALTADTAPVFNTQYRSTIEIVWSSLAIIFASTWICVHPNVAGYKIATLQVLWRRMKLFALAVFAPELLAVFAFFQWKGSHHLHKEFREKAKELNISLDLGSEDPPLQSPEVPTAQPARPDSPKDAVSEPLILRSGHRDSTS</sequence>
<keyword evidence="5" id="KW-1185">Reference proteome</keyword>
<dbReference type="Proteomes" id="UP000298030">
    <property type="component" value="Unassembled WGS sequence"/>
</dbReference>
<feature type="signal peptide" evidence="3">
    <location>
        <begin position="1"/>
        <end position="16"/>
    </location>
</feature>
<evidence type="ECO:0000313" key="5">
    <source>
        <dbReference type="Proteomes" id="UP000298030"/>
    </source>
</evidence>
<gene>
    <name evidence="4" type="ORF">FA13DRAFT_1807487</name>
</gene>
<protein>
    <submittedName>
        <fullName evidence="4">Uncharacterized protein</fullName>
    </submittedName>
</protein>
<reference evidence="4 5" key="1">
    <citation type="journal article" date="2019" name="Nat. Ecol. Evol.">
        <title>Megaphylogeny resolves global patterns of mushroom evolution.</title>
        <authorList>
            <person name="Varga T."/>
            <person name="Krizsan K."/>
            <person name="Foldi C."/>
            <person name="Dima B."/>
            <person name="Sanchez-Garcia M."/>
            <person name="Sanchez-Ramirez S."/>
            <person name="Szollosi G.J."/>
            <person name="Szarkandi J.G."/>
            <person name="Papp V."/>
            <person name="Albert L."/>
            <person name="Andreopoulos W."/>
            <person name="Angelini C."/>
            <person name="Antonin V."/>
            <person name="Barry K.W."/>
            <person name="Bougher N.L."/>
            <person name="Buchanan P."/>
            <person name="Buyck B."/>
            <person name="Bense V."/>
            <person name="Catcheside P."/>
            <person name="Chovatia M."/>
            <person name="Cooper J."/>
            <person name="Damon W."/>
            <person name="Desjardin D."/>
            <person name="Finy P."/>
            <person name="Geml J."/>
            <person name="Haridas S."/>
            <person name="Hughes K."/>
            <person name="Justo A."/>
            <person name="Karasinski D."/>
            <person name="Kautmanova I."/>
            <person name="Kiss B."/>
            <person name="Kocsube S."/>
            <person name="Kotiranta H."/>
            <person name="LaButti K.M."/>
            <person name="Lechner B.E."/>
            <person name="Liimatainen K."/>
            <person name="Lipzen A."/>
            <person name="Lukacs Z."/>
            <person name="Mihaltcheva S."/>
            <person name="Morgado L.N."/>
            <person name="Niskanen T."/>
            <person name="Noordeloos M.E."/>
            <person name="Ohm R.A."/>
            <person name="Ortiz-Santana B."/>
            <person name="Ovrebo C."/>
            <person name="Racz N."/>
            <person name="Riley R."/>
            <person name="Savchenko A."/>
            <person name="Shiryaev A."/>
            <person name="Soop K."/>
            <person name="Spirin V."/>
            <person name="Szebenyi C."/>
            <person name="Tomsovsky M."/>
            <person name="Tulloss R.E."/>
            <person name="Uehling J."/>
            <person name="Grigoriev I.V."/>
            <person name="Vagvolgyi C."/>
            <person name="Papp T."/>
            <person name="Martin F.M."/>
            <person name="Miettinen O."/>
            <person name="Hibbett D.S."/>
            <person name="Nagy L.G."/>
        </authorList>
    </citation>
    <scope>NUCLEOTIDE SEQUENCE [LARGE SCALE GENOMIC DNA]</scope>
    <source>
        <strain evidence="4 5">FP101781</strain>
    </source>
</reference>
<dbReference type="AlphaFoldDB" id="A0A4Y7R826"/>